<evidence type="ECO:0000313" key="2">
    <source>
        <dbReference type="EMBL" id="MBB5155851.1"/>
    </source>
</evidence>
<dbReference type="AlphaFoldDB" id="A0A840Q7Y7"/>
<keyword evidence="1" id="KW-0472">Membrane</keyword>
<comment type="caution">
    <text evidence="2">The sequence shown here is derived from an EMBL/GenBank/DDBJ whole genome shotgun (WGS) entry which is preliminary data.</text>
</comment>
<gene>
    <name evidence="2" type="ORF">BJ970_003385</name>
</gene>
<feature type="transmembrane region" description="Helical" evidence="1">
    <location>
        <begin position="21"/>
        <end position="43"/>
    </location>
</feature>
<accession>A0A840Q7Y7</accession>
<name>A0A840Q7Y7_9PSEU</name>
<dbReference type="Proteomes" id="UP000584374">
    <property type="component" value="Unassembled WGS sequence"/>
</dbReference>
<dbReference type="RefSeq" id="WP_184727117.1">
    <property type="nucleotide sequence ID" value="NZ_JACHIW010000001.1"/>
</dbReference>
<protein>
    <submittedName>
        <fullName evidence="2">Uncharacterized protein</fullName>
    </submittedName>
</protein>
<evidence type="ECO:0000256" key="1">
    <source>
        <dbReference type="SAM" id="Phobius"/>
    </source>
</evidence>
<organism evidence="2 3">
    <name type="scientific">Saccharopolyspora phatthalungensis</name>
    <dbReference type="NCBI Taxonomy" id="664693"/>
    <lineage>
        <taxon>Bacteria</taxon>
        <taxon>Bacillati</taxon>
        <taxon>Actinomycetota</taxon>
        <taxon>Actinomycetes</taxon>
        <taxon>Pseudonocardiales</taxon>
        <taxon>Pseudonocardiaceae</taxon>
        <taxon>Saccharopolyspora</taxon>
    </lineage>
</organism>
<feature type="transmembrane region" description="Helical" evidence="1">
    <location>
        <begin position="90"/>
        <end position="109"/>
    </location>
</feature>
<keyword evidence="1" id="KW-0812">Transmembrane</keyword>
<keyword evidence="1" id="KW-1133">Transmembrane helix</keyword>
<evidence type="ECO:0000313" key="3">
    <source>
        <dbReference type="Proteomes" id="UP000584374"/>
    </source>
</evidence>
<feature type="transmembrane region" description="Helical" evidence="1">
    <location>
        <begin position="63"/>
        <end position="83"/>
    </location>
</feature>
<keyword evidence="3" id="KW-1185">Reference proteome</keyword>
<sequence length="111" mass="11745">MSEPPHTPGRSDKASTILGHILGWPAFLIGLGTWGISVVPFMIWKAQGADLLRIDQSLVGFGVVIYGVAAGIGLGLLVAAMGIRHTVIQVLFWAYLLLLFVGVVVAFSGTE</sequence>
<proteinExistence type="predicted"/>
<dbReference type="EMBL" id="JACHIW010000001">
    <property type="protein sequence ID" value="MBB5155851.1"/>
    <property type="molecule type" value="Genomic_DNA"/>
</dbReference>
<reference evidence="2 3" key="1">
    <citation type="submission" date="2020-08" db="EMBL/GenBank/DDBJ databases">
        <title>Sequencing the genomes of 1000 actinobacteria strains.</title>
        <authorList>
            <person name="Klenk H.-P."/>
        </authorList>
    </citation>
    <scope>NUCLEOTIDE SEQUENCE [LARGE SCALE GENOMIC DNA]</scope>
    <source>
        <strain evidence="2 3">DSM 45584</strain>
    </source>
</reference>